<protein>
    <submittedName>
        <fullName evidence="5">Cell envelope-related transcriptional attenuator</fullName>
    </submittedName>
</protein>
<gene>
    <name evidence="5" type="ordered locus">Celgi_2183</name>
</gene>
<keyword evidence="6" id="KW-1185">Reference proteome</keyword>
<dbReference type="RefSeq" id="WP_013884201.1">
    <property type="nucleotide sequence ID" value="NC_015671.1"/>
</dbReference>
<evidence type="ECO:0000256" key="2">
    <source>
        <dbReference type="SAM" id="MobiDB-lite"/>
    </source>
</evidence>
<evidence type="ECO:0000313" key="5">
    <source>
        <dbReference type="EMBL" id="AEI12683.1"/>
    </source>
</evidence>
<keyword evidence="3" id="KW-1133">Transmembrane helix</keyword>
<dbReference type="HOGENOM" id="CLU_016455_0_0_11"/>
<accession>F8A0J8</accession>
<dbReference type="PANTHER" id="PTHR33392:SF6">
    <property type="entry name" value="POLYISOPRENYL-TEICHOIC ACID--PEPTIDOGLYCAN TEICHOIC ACID TRANSFERASE TAGU"/>
    <property type="match status" value="1"/>
</dbReference>
<dbReference type="InterPro" id="IPR050922">
    <property type="entry name" value="LytR/CpsA/Psr_CW_biosynth"/>
</dbReference>
<dbReference type="STRING" id="593907.Celgi_2183"/>
<dbReference type="EMBL" id="CP002665">
    <property type="protein sequence ID" value="AEI12683.1"/>
    <property type="molecule type" value="Genomic_DNA"/>
</dbReference>
<dbReference type="Gene3D" id="3.40.630.190">
    <property type="entry name" value="LCP protein"/>
    <property type="match status" value="1"/>
</dbReference>
<keyword evidence="3" id="KW-0472">Membrane</keyword>
<dbReference type="NCBIfam" id="TIGR00350">
    <property type="entry name" value="lytR_cpsA_psr"/>
    <property type="match status" value="1"/>
</dbReference>
<dbReference type="PANTHER" id="PTHR33392">
    <property type="entry name" value="POLYISOPRENYL-TEICHOIC ACID--PEPTIDOGLYCAN TEICHOIC ACID TRANSFERASE TAGU"/>
    <property type="match status" value="1"/>
</dbReference>
<evidence type="ECO:0000256" key="3">
    <source>
        <dbReference type="SAM" id="Phobius"/>
    </source>
</evidence>
<dbReference type="InterPro" id="IPR004474">
    <property type="entry name" value="LytR_CpsA_psr"/>
</dbReference>
<dbReference type="Proteomes" id="UP000000485">
    <property type="component" value="Chromosome"/>
</dbReference>
<organism evidence="5 6">
    <name type="scientific">Cellulomonas gilvus (strain ATCC 13127 / NRRL B-14078)</name>
    <name type="common">Cellvibrio gilvus</name>
    <dbReference type="NCBI Taxonomy" id="593907"/>
    <lineage>
        <taxon>Bacteria</taxon>
        <taxon>Bacillati</taxon>
        <taxon>Actinomycetota</taxon>
        <taxon>Actinomycetes</taxon>
        <taxon>Micrococcales</taxon>
        <taxon>Cellulomonadaceae</taxon>
        <taxon>Cellulomonas</taxon>
    </lineage>
</organism>
<dbReference type="OrthoDB" id="9782542at2"/>
<feature type="region of interest" description="Disordered" evidence="2">
    <location>
        <begin position="356"/>
        <end position="396"/>
    </location>
</feature>
<name>F8A0J8_CELGA</name>
<feature type="compositionally biased region" description="Polar residues" evidence="2">
    <location>
        <begin position="386"/>
        <end position="396"/>
    </location>
</feature>
<dbReference type="KEGG" id="cga:Celgi_2183"/>
<keyword evidence="3" id="KW-0812">Transmembrane</keyword>
<evidence type="ECO:0000256" key="1">
    <source>
        <dbReference type="ARBA" id="ARBA00006068"/>
    </source>
</evidence>
<feature type="transmembrane region" description="Helical" evidence="3">
    <location>
        <begin position="21"/>
        <end position="44"/>
    </location>
</feature>
<proteinExistence type="inferred from homology"/>
<feature type="domain" description="Cell envelope-related transcriptional attenuator" evidence="4">
    <location>
        <begin position="109"/>
        <end position="278"/>
    </location>
</feature>
<evidence type="ECO:0000313" key="6">
    <source>
        <dbReference type="Proteomes" id="UP000000485"/>
    </source>
</evidence>
<sequence length="396" mass="41906">MTTAPTDPARHSRRPRGSRTGVRIAVATLVAVPVFGLTAAWATYAHLQGNLETADGVDEYLGASRPTVATSADPLTDGFAGAPLNILVMGVDARDGDNAKFAGYVEGQRSDSTFLVHLPADRSRIDVVSIPRDSLVDIPSCLLADGTETGDRTMTMFNAAFEIGSGPDDDLTTAAACTRRTFEQNTGLRTDEHVVVKMDGVRDVIDVLGGVPFCFPEAMDSDDAKLHVEAGPRVLDGKTSIAFLRARTGTGWGLWIGSDLGRLDRQHAFLEALTDKVHDEDLLGDPAQLLKVLDRATKSLAVSPGLGDLRTLAGLANGLRGIDGTEIEAITVPNEPYGKKGRVVWTAAADDVWQRIREDRPLTDPTPTSPRSHGTGGKGTGTGSTPDPQESTGPCG</sequence>
<comment type="similarity">
    <text evidence="1">Belongs to the LytR/CpsA/Psr (LCP) family.</text>
</comment>
<reference evidence="6" key="1">
    <citation type="submission" date="2011-04" db="EMBL/GenBank/DDBJ databases">
        <title>Complete sequence of Cellvibrio gilvus ATCC 13127.</title>
        <authorList>
            <person name="Lucas S."/>
            <person name="Han J."/>
            <person name="Lapidus A."/>
            <person name="Cheng J.-F."/>
            <person name="Goodwin L."/>
            <person name="Pitluck S."/>
            <person name="Peters L."/>
            <person name="Munk A."/>
            <person name="Detter J.C."/>
            <person name="Han C."/>
            <person name="Tapia R."/>
            <person name="Land M."/>
            <person name="Hauser L."/>
            <person name="Kyrpides N."/>
            <person name="Ivanova N."/>
            <person name="Ovchinnikova G."/>
            <person name="Pagani I."/>
            <person name="Mead D."/>
            <person name="Brumm P."/>
            <person name="Woyke T."/>
        </authorList>
    </citation>
    <scope>NUCLEOTIDE SEQUENCE [LARGE SCALE GENOMIC DNA]</scope>
    <source>
        <strain evidence="6">ATCC 13127 / NRRL B-14078</strain>
    </source>
</reference>
<dbReference type="Pfam" id="PF03816">
    <property type="entry name" value="LytR_cpsA_psr"/>
    <property type="match status" value="1"/>
</dbReference>
<dbReference type="AlphaFoldDB" id="F8A0J8"/>
<dbReference type="eggNOG" id="COG1316">
    <property type="taxonomic scope" value="Bacteria"/>
</dbReference>
<evidence type="ECO:0000259" key="4">
    <source>
        <dbReference type="Pfam" id="PF03816"/>
    </source>
</evidence>